<feature type="compositionally biased region" description="Low complexity" evidence="1">
    <location>
        <begin position="86"/>
        <end position="103"/>
    </location>
</feature>
<reference evidence="2" key="1">
    <citation type="journal article" date="2020" name="mSystems">
        <title>Genome- and Community-Level Interaction Insights into Carbon Utilization and Element Cycling Functions of Hydrothermarchaeota in Hydrothermal Sediment.</title>
        <authorList>
            <person name="Zhou Z."/>
            <person name="Liu Y."/>
            <person name="Xu W."/>
            <person name="Pan J."/>
            <person name="Luo Z.H."/>
            <person name="Li M."/>
        </authorList>
    </citation>
    <scope>NUCLEOTIDE SEQUENCE [LARGE SCALE GENOMIC DNA]</scope>
    <source>
        <strain evidence="2">SpSt-1116</strain>
    </source>
</reference>
<proteinExistence type="predicted"/>
<comment type="caution">
    <text evidence="2">The sequence shown here is derived from an EMBL/GenBank/DDBJ whole genome shotgun (WGS) entry which is preliminary data.</text>
</comment>
<name>A0A7J3ZIK5_9CREN</name>
<evidence type="ECO:0000256" key="1">
    <source>
        <dbReference type="SAM" id="MobiDB-lite"/>
    </source>
</evidence>
<feature type="region of interest" description="Disordered" evidence="1">
    <location>
        <begin position="81"/>
        <end position="103"/>
    </location>
</feature>
<evidence type="ECO:0000313" key="2">
    <source>
        <dbReference type="EMBL" id="HHQ79935.1"/>
    </source>
</evidence>
<accession>A0A7J3ZIK5</accession>
<protein>
    <submittedName>
        <fullName evidence="2">Uncharacterized protein</fullName>
    </submittedName>
</protein>
<sequence>MQPEGAFESGARGYDCKVRLHDCSRAREYIARVDSIFKKILSQGKTRVLVEIEGGSLESCIDVIRELYERYVALTLVVEESGGPGSSHLESQSSELEASWECN</sequence>
<gene>
    <name evidence="2" type="ORF">ENM78_00500</name>
</gene>
<dbReference type="AlphaFoldDB" id="A0A7J3ZIK5"/>
<dbReference type="EMBL" id="DRZC01000010">
    <property type="protein sequence ID" value="HHQ79935.1"/>
    <property type="molecule type" value="Genomic_DNA"/>
</dbReference>
<organism evidence="2">
    <name type="scientific">Fervidicoccus fontis</name>
    <dbReference type="NCBI Taxonomy" id="683846"/>
    <lineage>
        <taxon>Archaea</taxon>
        <taxon>Thermoproteota</taxon>
        <taxon>Thermoprotei</taxon>
        <taxon>Fervidicoccales</taxon>
        <taxon>Fervidicoccaceae</taxon>
        <taxon>Fervidicoccus</taxon>
    </lineage>
</organism>